<feature type="region of interest" description="Disordered" evidence="1">
    <location>
        <begin position="131"/>
        <end position="174"/>
    </location>
</feature>
<evidence type="ECO:0000256" key="1">
    <source>
        <dbReference type="SAM" id="MobiDB-lite"/>
    </source>
</evidence>
<sequence length="730" mass="77763">MTQILTRPTTLESAATEQALGLERRHMLERTRPTDASTPSLRELFQQQQHQLDLVAAASAAAAASSTMSNATTNGKSQGNRGSQRFSLLRFNKASPSTAAPPAHFRYVKAKNSNVAGAAPEGMSVPFTSPAAMSGSAPVTPPTPTSTFSSVDGSSPDTPPLSLSSTSSPALSTQSPALPITMAKVSSPPEQSVFEWSPNNSPKHLRSYMTEFLGAGSAHANAKTSARSRPNTLSAQPKTSPAPAVKKEESASGFDTAKSRNRKGSVSAIFLPGDLPADFLAASRDMEVVARRTRRMSSVDTTGGSDLESWTPARSNLNAIPPTPPLRPKSTARTVSSASTLTLRDSNIPLPVFGGTTLRELRRRNTTRKPDGLKVIVTQRSPSGMSESTITAPTVPLTITASSSDNAMVDGRSAGYRALSPTVPSRGGSLYLTKGRESKSRSPNVPAFPARRDNLSQQSDTDRDFSRVGDGLLFSSLDAGLAPAAQVSLPRFSKFFDLSSEIMESLQSAQSPSTVSQSLRPRASTVSSGCSEYGGFAITTSSPIKSRKNSIIALPDADWEGSSRASMMLMRNSATALRPRRGSILQRLKLEATMFQAPGGAREGEGGRNRSDSVPSVYSMASAEGQSVAEEAEGEAIGLTQDEEEPVYSAPIFHLPEWQGTAENPSGRRLSLYATPITDATYRAGLRHSRPSLASIWNWDEEMARSVQREPRESRFTQVTTAENFALSTS</sequence>
<feature type="region of interest" description="Disordered" evidence="1">
    <location>
        <begin position="710"/>
        <end position="730"/>
    </location>
</feature>
<accession>A0A316U180</accession>
<name>A0A316U180_9BASI</name>
<dbReference type="AlphaFoldDB" id="A0A316U180"/>
<dbReference type="GeneID" id="37014727"/>
<feature type="compositionally biased region" description="Polar residues" evidence="1">
    <location>
        <begin position="716"/>
        <end position="730"/>
    </location>
</feature>
<gene>
    <name evidence="2" type="ORF">BCV69DRAFT_284297</name>
</gene>
<feature type="region of interest" description="Disordered" evidence="1">
    <location>
        <begin position="297"/>
        <end position="332"/>
    </location>
</feature>
<protein>
    <submittedName>
        <fullName evidence="2">Uncharacterized protein</fullName>
    </submittedName>
</protein>
<dbReference type="EMBL" id="KZ819332">
    <property type="protein sequence ID" value="PWN19139.1"/>
    <property type="molecule type" value="Genomic_DNA"/>
</dbReference>
<dbReference type="Proteomes" id="UP000245942">
    <property type="component" value="Unassembled WGS sequence"/>
</dbReference>
<reference evidence="2 3" key="1">
    <citation type="journal article" date="2018" name="Mol. Biol. Evol.">
        <title>Broad Genomic Sampling Reveals a Smut Pathogenic Ancestry of the Fungal Clade Ustilaginomycotina.</title>
        <authorList>
            <person name="Kijpornyongpan T."/>
            <person name="Mondo S.J."/>
            <person name="Barry K."/>
            <person name="Sandor L."/>
            <person name="Lee J."/>
            <person name="Lipzen A."/>
            <person name="Pangilinan J."/>
            <person name="LaButti K."/>
            <person name="Hainaut M."/>
            <person name="Henrissat B."/>
            <person name="Grigoriev I.V."/>
            <person name="Spatafora J.W."/>
            <person name="Aime M.C."/>
        </authorList>
    </citation>
    <scope>NUCLEOTIDE SEQUENCE [LARGE SCALE GENOMIC DNA]</scope>
    <source>
        <strain evidence="2 3">MCA 4718</strain>
    </source>
</reference>
<feature type="compositionally biased region" description="Basic and acidic residues" evidence="1">
    <location>
        <begin position="450"/>
        <end position="463"/>
    </location>
</feature>
<feature type="compositionally biased region" description="Basic and acidic residues" evidence="1">
    <location>
        <begin position="602"/>
        <end position="611"/>
    </location>
</feature>
<evidence type="ECO:0000313" key="3">
    <source>
        <dbReference type="Proteomes" id="UP000245942"/>
    </source>
</evidence>
<feature type="compositionally biased region" description="Low complexity" evidence="1">
    <location>
        <begin position="145"/>
        <end position="174"/>
    </location>
</feature>
<evidence type="ECO:0000313" key="2">
    <source>
        <dbReference type="EMBL" id="PWN19139.1"/>
    </source>
</evidence>
<feature type="region of interest" description="Disordered" evidence="1">
    <location>
        <begin position="219"/>
        <end position="259"/>
    </location>
</feature>
<feature type="compositionally biased region" description="Polar residues" evidence="1">
    <location>
        <begin position="222"/>
        <end position="239"/>
    </location>
</feature>
<keyword evidence="3" id="KW-1185">Reference proteome</keyword>
<proteinExistence type="predicted"/>
<feature type="region of interest" description="Disordered" evidence="1">
    <location>
        <begin position="597"/>
        <end position="636"/>
    </location>
</feature>
<feature type="region of interest" description="Disordered" evidence="1">
    <location>
        <begin position="425"/>
        <end position="463"/>
    </location>
</feature>
<dbReference type="RefSeq" id="XP_025346299.1">
    <property type="nucleotide sequence ID" value="XM_025492993.1"/>
</dbReference>
<organism evidence="2 3">
    <name type="scientific">Pseudomicrostroma glucosiphilum</name>
    <dbReference type="NCBI Taxonomy" id="1684307"/>
    <lineage>
        <taxon>Eukaryota</taxon>
        <taxon>Fungi</taxon>
        <taxon>Dikarya</taxon>
        <taxon>Basidiomycota</taxon>
        <taxon>Ustilaginomycotina</taxon>
        <taxon>Exobasidiomycetes</taxon>
        <taxon>Microstromatales</taxon>
        <taxon>Microstromatales incertae sedis</taxon>
        <taxon>Pseudomicrostroma</taxon>
    </lineage>
</organism>